<dbReference type="AlphaFoldDB" id="A0A016T9Z4"/>
<dbReference type="PANTHER" id="PTHR34851:SF3">
    <property type="entry name" value="MARVEL DOMAIN-CONTAINING PROTEIN"/>
    <property type="match status" value="1"/>
</dbReference>
<feature type="transmembrane region" description="Helical" evidence="1">
    <location>
        <begin position="132"/>
        <end position="155"/>
    </location>
</feature>
<keyword evidence="1" id="KW-1133">Transmembrane helix</keyword>
<dbReference type="PANTHER" id="PTHR34851">
    <property type="entry name" value="PROTEIN CBG05235-RELATED"/>
    <property type="match status" value="1"/>
</dbReference>
<feature type="transmembrane region" description="Helical" evidence="1">
    <location>
        <begin position="167"/>
        <end position="184"/>
    </location>
</feature>
<proteinExistence type="predicted"/>
<sequence length="314" mass="34699">MPHRSRSMKRWSATNSPTIPFHRVLVVVGKLKYRHVPLVGAAIGYNELQTFVDKGGNHGAGTLVVCCTEAAGLLGRDAEQNRAAVPALVYDRLELTVVCLKKLRSTLLIMALLPVILCLPGKNRTCTVVPTVGCRIVAICSLLAIIANAVLYFFGIPRLGLSGTIEIFLLIVDFLTVFFLFLGLSKQRAGLLKPFLFFNSLWTLCLCLLLLVCLWKIIRGGELSNNILSNLQNIRAQPTEPPEDDYHHHRVHPTASISTGVSCLVTAAVMLGLVTIIVVDGFFVHIVYRTFHFFAYQEDKAKENRNNQTATTTL</sequence>
<evidence type="ECO:0000313" key="3">
    <source>
        <dbReference type="Proteomes" id="UP000024635"/>
    </source>
</evidence>
<evidence type="ECO:0000256" key="1">
    <source>
        <dbReference type="SAM" id="Phobius"/>
    </source>
</evidence>
<dbReference type="Proteomes" id="UP000024635">
    <property type="component" value="Unassembled WGS sequence"/>
</dbReference>
<feature type="transmembrane region" description="Helical" evidence="1">
    <location>
        <begin position="196"/>
        <end position="218"/>
    </location>
</feature>
<name>A0A016T9Z4_9BILA</name>
<reference evidence="3" key="1">
    <citation type="journal article" date="2015" name="Nat. Genet.">
        <title>The genome and transcriptome of the zoonotic hookworm Ancylostoma ceylanicum identify infection-specific gene families.</title>
        <authorList>
            <person name="Schwarz E.M."/>
            <person name="Hu Y."/>
            <person name="Antoshechkin I."/>
            <person name="Miller M.M."/>
            <person name="Sternberg P.W."/>
            <person name="Aroian R.V."/>
        </authorList>
    </citation>
    <scope>NUCLEOTIDE SEQUENCE</scope>
    <source>
        <strain evidence="3">HY135</strain>
    </source>
</reference>
<keyword evidence="1" id="KW-0472">Membrane</keyword>
<keyword evidence="1" id="KW-0812">Transmembrane</keyword>
<protein>
    <submittedName>
        <fullName evidence="2">Uncharacterized protein</fullName>
    </submittedName>
</protein>
<keyword evidence="3" id="KW-1185">Reference proteome</keyword>
<feature type="transmembrane region" description="Helical" evidence="1">
    <location>
        <begin position="264"/>
        <end position="288"/>
    </location>
</feature>
<accession>A0A016T9Z4</accession>
<organism evidence="2 3">
    <name type="scientific">Ancylostoma ceylanicum</name>
    <dbReference type="NCBI Taxonomy" id="53326"/>
    <lineage>
        <taxon>Eukaryota</taxon>
        <taxon>Metazoa</taxon>
        <taxon>Ecdysozoa</taxon>
        <taxon>Nematoda</taxon>
        <taxon>Chromadorea</taxon>
        <taxon>Rhabditida</taxon>
        <taxon>Rhabditina</taxon>
        <taxon>Rhabditomorpha</taxon>
        <taxon>Strongyloidea</taxon>
        <taxon>Ancylostomatidae</taxon>
        <taxon>Ancylostomatinae</taxon>
        <taxon>Ancylostoma</taxon>
    </lineage>
</organism>
<comment type="caution">
    <text evidence="2">The sequence shown here is derived from an EMBL/GenBank/DDBJ whole genome shotgun (WGS) entry which is preliminary data.</text>
</comment>
<gene>
    <name evidence="2" type="primary">Acey_s0122.g1053</name>
    <name evidence="2" type="synonym">Acey-F47B10.8</name>
    <name evidence="2" type="ORF">Y032_0122g1053</name>
</gene>
<dbReference type="OrthoDB" id="5843182at2759"/>
<evidence type="ECO:0000313" key="2">
    <source>
        <dbReference type="EMBL" id="EYB99444.1"/>
    </source>
</evidence>
<dbReference type="EMBL" id="JARK01001458">
    <property type="protein sequence ID" value="EYB99444.1"/>
    <property type="molecule type" value="Genomic_DNA"/>
</dbReference>